<sequence length="225" mass="24249">MSSVNRGPAEQNALTSDATTAWKRLSGRIIWVDLIISMLSVLPAVVAILLFGVDASGQMWPLIGLAAFGVLGAIFDVVRWIFTRFRVTPSHVELATGVVMRRHRSIQRDRIRSVDVEAKLRHRIARMRVVNIGAGQQAAAGESALALDALSADDARALQNELLSRVPSAEDSGLLHEPGPDVSSAGGDSVPDTGADDDGRRTAATETGEPLRVFARFEPSWVIFN</sequence>
<evidence type="ECO:0000256" key="1">
    <source>
        <dbReference type="SAM" id="MobiDB-lite"/>
    </source>
</evidence>
<dbReference type="InterPro" id="IPR005182">
    <property type="entry name" value="YdbS-like_PH"/>
</dbReference>
<comment type="caution">
    <text evidence="4">The sequence shown here is derived from an EMBL/GenBank/DDBJ whole genome shotgun (WGS) entry which is preliminary data.</text>
</comment>
<evidence type="ECO:0000313" key="5">
    <source>
        <dbReference type="Proteomes" id="UP000824151"/>
    </source>
</evidence>
<evidence type="ECO:0000259" key="3">
    <source>
        <dbReference type="Pfam" id="PF03703"/>
    </source>
</evidence>
<dbReference type="PANTHER" id="PTHR34473:SF2">
    <property type="entry name" value="UPF0699 TRANSMEMBRANE PROTEIN YDBT"/>
    <property type="match status" value="1"/>
</dbReference>
<keyword evidence="2" id="KW-0472">Membrane</keyword>
<dbReference type="EMBL" id="DXGD01000198">
    <property type="protein sequence ID" value="HIW99574.1"/>
    <property type="molecule type" value="Genomic_DNA"/>
</dbReference>
<organism evidence="4 5">
    <name type="scientific">Candidatus Nesterenkonia stercoripullorum</name>
    <dbReference type="NCBI Taxonomy" id="2838701"/>
    <lineage>
        <taxon>Bacteria</taxon>
        <taxon>Bacillati</taxon>
        <taxon>Actinomycetota</taxon>
        <taxon>Actinomycetes</taxon>
        <taxon>Micrococcales</taxon>
        <taxon>Micrococcaceae</taxon>
        <taxon>Nesterenkonia</taxon>
    </lineage>
</organism>
<feature type="region of interest" description="Disordered" evidence="1">
    <location>
        <begin position="169"/>
        <end position="208"/>
    </location>
</feature>
<accession>A0A9D1S1T3</accession>
<feature type="transmembrane region" description="Helical" evidence="2">
    <location>
        <begin position="30"/>
        <end position="53"/>
    </location>
</feature>
<evidence type="ECO:0000256" key="2">
    <source>
        <dbReference type="SAM" id="Phobius"/>
    </source>
</evidence>
<dbReference type="Proteomes" id="UP000824151">
    <property type="component" value="Unassembled WGS sequence"/>
</dbReference>
<feature type="transmembrane region" description="Helical" evidence="2">
    <location>
        <begin position="59"/>
        <end position="82"/>
    </location>
</feature>
<keyword evidence="2" id="KW-1133">Transmembrane helix</keyword>
<reference evidence="4" key="1">
    <citation type="journal article" date="2021" name="PeerJ">
        <title>Extensive microbial diversity within the chicken gut microbiome revealed by metagenomics and culture.</title>
        <authorList>
            <person name="Gilroy R."/>
            <person name="Ravi A."/>
            <person name="Getino M."/>
            <person name="Pursley I."/>
            <person name="Horton D.L."/>
            <person name="Alikhan N.F."/>
            <person name="Baker D."/>
            <person name="Gharbi K."/>
            <person name="Hall N."/>
            <person name="Watson M."/>
            <person name="Adriaenssens E.M."/>
            <person name="Foster-Nyarko E."/>
            <person name="Jarju S."/>
            <person name="Secka A."/>
            <person name="Antonio M."/>
            <person name="Oren A."/>
            <person name="Chaudhuri R.R."/>
            <person name="La Ragione R."/>
            <person name="Hildebrand F."/>
            <person name="Pallen M.J."/>
        </authorList>
    </citation>
    <scope>NUCLEOTIDE SEQUENCE</scope>
    <source>
        <strain evidence="4">ChiHejej3B27-3195</strain>
    </source>
</reference>
<feature type="non-terminal residue" evidence="4">
    <location>
        <position position="225"/>
    </location>
</feature>
<name>A0A9D1S1T3_9MICC</name>
<gene>
    <name evidence="4" type="ORF">H9871_05470</name>
</gene>
<protein>
    <submittedName>
        <fullName evidence="4">PH domain-containing protein</fullName>
    </submittedName>
</protein>
<dbReference type="Pfam" id="PF03703">
    <property type="entry name" value="bPH_2"/>
    <property type="match status" value="1"/>
</dbReference>
<dbReference type="AlphaFoldDB" id="A0A9D1S1T3"/>
<dbReference type="PANTHER" id="PTHR34473">
    <property type="entry name" value="UPF0699 TRANSMEMBRANE PROTEIN YDBS"/>
    <property type="match status" value="1"/>
</dbReference>
<evidence type="ECO:0000313" key="4">
    <source>
        <dbReference type="EMBL" id="HIW99574.1"/>
    </source>
</evidence>
<feature type="domain" description="YdbS-like PH" evidence="3">
    <location>
        <begin position="80"/>
        <end position="161"/>
    </location>
</feature>
<reference evidence="4" key="2">
    <citation type="submission" date="2021-04" db="EMBL/GenBank/DDBJ databases">
        <authorList>
            <person name="Gilroy R."/>
        </authorList>
    </citation>
    <scope>NUCLEOTIDE SEQUENCE</scope>
    <source>
        <strain evidence="4">ChiHejej3B27-3195</strain>
    </source>
</reference>
<keyword evidence="2" id="KW-0812">Transmembrane</keyword>
<proteinExistence type="predicted"/>